<keyword evidence="2 5" id="KW-0812">Transmembrane</keyword>
<comment type="pathway">
    <text evidence="5">Protein modification; protein glycosylation.</text>
</comment>
<comment type="caution">
    <text evidence="7">The sequence shown here is derived from an EMBL/GenBank/DDBJ whole genome shotgun (WGS) entry which is preliminary data.</text>
</comment>
<proteinExistence type="inferred from homology"/>
<dbReference type="RefSeq" id="XP_017997283.1">
    <property type="nucleotide sequence ID" value="XM_018141362.1"/>
</dbReference>
<evidence type="ECO:0000256" key="5">
    <source>
        <dbReference type="RuleBase" id="RU367081"/>
    </source>
</evidence>
<dbReference type="InterPro" id="IPR039698">
    <property type="entry name" value="Dfg10/SRD5A3"/>
</dbReference>
<gene>
    <name evidence="7" type="ORF">AB675_1468</name>
</gene>
<evidence type="ECO:0000256" key="3">
    <source>
        <dbReference type="ARBA" id="ARBA00022989"/>
    </source>
</evidence>
<dbReference type="UniPathway" id="UPA00378"/>
<comment type="caution">
    <text evidence="5">Lacks conserved residue(s) required for the propagation of feature annotation.</text>
</comment>
<dbReference type="InterPro" id="IPR001104">
    <property type="entry name" value="3-oxo-5_a-steroid_4-DH_C"/>
</dbReference>
<reference evidence="7 8" key="1">
    <citation type="submission" date="2015-06" db="EMBL/GenBank/DDBJ databases">
        <title>Draft genome of the ant-associated black yeast Phialophora attae CBS 131958.</title>
        <authorList>
            <person name="Moreno L.F."/>
            <person name="Stielow B.J."/>
            <person name="de Hoog S."/>
            <person name="Vicente V.A."/>
            <person name="Weiss V.A."/>
            <person name="de Vries M."/>
            <person name="Cruz L.M."/>
            <person name="Souza E.M."/>
        </authorList>
    </citation>
    <scope>NUCLEOTIDE SEQUENCE [LARGE SCALE GENOMIC DNA]</scope>
    <source>
        <strain evidence="7 8">CBS 131958</strain>
    </source>
</reference>
<dbReference type="AlphaFoldDB" id="A0A0N1H5Y0"/>
<dbReference type="PANTHER" id="PTHR14624">
    <property type="entry name" value="DFG10 PROTEIN"/>
    <property type="match status" value="1"/>
</dbReference>
<organism evidence="7 8">
    <name type="scientific">Cyphellophora attinorum</name>
    <dbReference type="NCBI Taxonomy" id="1664694"/>
    <lineage>
        <taxon>Eukaryota</taxon>
        <taxon>Fungi</taxon>
        <taxon>Dikarya</taxon>
        <taxon>Ascomycota</taxon>
        <taxon>Pezizomycotina</taxon>
        <taxon>Eurotiomycetes</taxon>
        <taxon>Chaetothyriomycetidae</taxon>
        <taxon>Chaetothyriales</taxon>
        <taxon>Cyphellophoraceae</taxon>
        <taxon>Cyphellophora</taxon>
    </lineage>
</organism>
<comment type="catalytic activity">
    <reaction evidence="5">
        <text>a di-trans,poly-cis-dolichal + NADP(+) = a di-trans,poly-cis-polyprenal + NADPH + H(+)</text>
        <dbReference type="Rhea" id="RHEA:80727"/>
        <dbReference type="Rhea" id="RHEA-COMP:19536"/>
        <dbReference type="Rhea" id="RHEA-COMP:19537"/>
        <dbReference type="ChEBI" id="CHEBI:15378"/>
        <dbReference type="ChEBI" id="CHEBI:57783"/>
        <dbReference type="ChEBI" id="CHEBI:58349"/>
        <dbReference type="ChEBI" id="CHEBI:231623"/>
        <dbReference type="ChEBI" id="CHEBI:231637"/>
        <dbReference type="EC" id="1.3.1.94"/>
    </reaction>
    <physiologicalReaction direction="right-to-left" evidence="5">
        <dbReference type="Rhea" id="RHEA:80729"/>
    </physiologicalReaction>
</comment>
<dbReference type="GO" id="GO:0006488">
    <property type="term" value="P:dolichol-linked oligosaccharide biosynthetic process"/>
    <property type="evidence" value="ECO:0007669"/>
    <property type="project" value="UniProtKB-UniRule"/>
</dbReference>
<sequence length="151" mass="16956">MWVGHFAIGLAFYLFIHVATIAEYASDEGTPSTRLTPKFVVSTLVFAIASVWQHKYHEYLSSLVKYTLPNRFGATHIVAPHYTAECLLYASLAVLTAKDGQLFNRTLLCVLAFVVVNLGVTADGTKKWQLSKFAGRKAEVRMRWRMLPGLF</sequence>
<dbReference type="VEuPathDB" id="FungiDB:AB675_1468"/>
<evidence type="ECO:0000313" key="7">
    <source>
        <dbReference type="EMBL" id="KPI37320.1"/>
    </source>
</evidence>
<dbReference type="GO" id="GO:0160198">
    <property type="term" value="F:polyprenal reductase activity"/>
    <property type="evidence" value="ECO:0007669"/>
    <property type="project" value="UniProtKB-EC"/>
</dbReference>
<dbReference type="Proteomes" id="UP000038010">
    <property type="component" value="Unassembled WGS sequence"/>
</dbReference>
<dbReference type="GeneID" id="28733242"/>
<dbReference type="GO" id="GO:0003865">
    <property type="term" value="F:3-oxo-5-alpha-steroid 4-dehydrogenase activity"/>
    <property type="evidence" value="ECO:0007669"/>
    <property type="project" value="TreeGrafter"/>
</dbReference>
<evidence type="ECO:0000256" key="2">
    <source>
        <dbReference type="ARBA" id="ARBA00022692"/>
    </source>
</evidence>
<dbReference type="PROSITE" id="PS50244">
    <property type="entry name" value="S5A_REDUCTASE"/>
    <property type="match status" value="1"/>
</dbReference>
<feature type="transmembrane region" description="Helical" evidence="5">
    <location>
        <begin position="6"/>
        <end position="25"/>
    </location>
</feature>
<dbReference type="EMBL" id="LFJN01000025">
    <property type="protein sequence ID" value="KPI37320.1"/>
    <property type="molecule type" value="Genomic_DNA"/>
</dbReference>
<dbReference type="GO" id="GO:0016095">
    <property type="term" value="P:polyprenol catabolic process"/>
    <property type="evidence" value="ECO:0007669"/>
    <property type="project" value="UniProtKB-UniRule"/>
</dbReference>
<keyword evidence="3 5" id="KW-1133">Transmembrane helix</keyword>
<feature type="transmembrane region" description="Helical" evidence="5">
    <location>
        <begin position="102"/>
        <end position="122"/>
    </location>
</feature>
<keyword evidence="4 5" id="KW-0472">Membrane</keyword>
<dbReference type="OrthoDB" id="541710at2759"/>
<comment type="subcellular location">
    <subcellularLocation>
        <location evidence="1">Endomembrane system</location>
        <topology evidence="1">Multi-pass membrane protein</topology>
    </subcellularLocation>
    <subcellularLocation>
        <location evidence="5">Endoplasmic reticulum membrane</location>
    </subcellularLocation>
</comment>
<evidence type="ECO:0000256" key="1">
    <source>
        <dbReference type="ARBA" id="ARBA00004127"/>
    </source>
</evidence>
<dbReference type="EC" id="1.3.1.94" evidence="5"/>
<keyword evidence="5" id="KW-0256">Endoplasmic reticulum</keyword>
<dbReference type="Pfam" id="PF02544">
    <property type="entry name" value="Steroid_dh"/>
    <property type="match status" value="1"/>
</dbReference>
<protein>
    <recommendedName>
        <fullName evidence="5">Polyprenal reductase</fullName>
        <ecNumber evidence="5">1.3.1.94</ecNumber>
    </recommendedName>
</protein>
<evidence type="ECO:0000259" key="6">
    <source>
        <dbReference type="Pfam" id="PF02544"/>
    </source>
</evidence>
<evidence type="ECO:0000256" key="4">
    <source>
        <dbReference type="ARBA" id="ARBA00023136"/>
    </source>
</evidence>
<dbReference type="GO" id="GO:0102389">
    <property type="term" value="F:polyprenol reductase activity"/>
    <property type="evidence" value="ECO:0007669"/>
    <property type="project" value="UniProtKB-UniRule"/>
</dbReference>
<dbReference type="GO" id="GO:0005789">
    <property type="term" value="C:endoplasmic reticulum membrane"/>
    <property type="evidence" value="ECO:0007669"/>
    <property type="project" value="UniProtKB-SubCell"/>
</dbReference>
<accession>A0A0N1H5Y0</accession>
<dbReference type="PANTHER" id="PTHR14624:SF0">
    <property type="entry name" value="POLYPRENOL REDUCTASE"/>
    <property type="match status" value="1"/>
</dbReference>
<feature type="domain" description="3-oxo-5-alpha-steroid 4-dehydrogenase C-terminal" evidence="6">
    <location>
        <begin position="36"/>
        <end position="135"/>
    </location>
</feature>
<name>A0A0N1H5Y0_9EURO</name>
<evidence type="ECO:0000313" key="8">
    <source>
        <dbReference type="Proteomes" id="UP000038010"/>
    </source>
</evidence>
<comment type="function">
    <text evidence="5">Plays a key role in early steps of protein N-linked glycosylation by being involved in the conversion of polyprenol into dolichol. Acts as a polyprenal reductase that mediates the reduction of polyprenal into dolichal in a NADP-dependent mechanism. Dolichols are required for the synthesis of dolichol-linked monosaccharides and the oligosaccharide precursor used for N-glycosylation.</text>
</comment>
<keyword evidence="8" id="KW-1185">Reference proteome</keyword>
<comment type="similarity">
    <text evidence="5">Belongs to the steroid 5-alpha reductase family. Polyprenal reductase subfamily.</text>
</comment>
<keyword evidence="5" id="KW-0560">Oxidoreductase</keyword>
<keyword evidence="5" id="KW-0521">NADP</keyword>
<dbReference type="STRING" id="1664694.A0A0N1H5Y0"/>